<dbReference type="GO" id="GO:0006355">
    <property type="term" value="P:regulation of DNA-templated transcription"/>
    <property type="evidence" value="ECO:0007669"/>
    <property type="project" value="InterPro"/>
</dbReference>
<dbReference type="OrthoDB" id="7107936at2"/>
<proteinExistence type="predicted"/>
<gene>
    <name evidence="1" type="ORF">E4665_06940</name>
</gene>
<dbReference type="Proteomes" id="UP000298347">
    <property type="component" value="Unassembled WGS sequence"/>
</dbReference>
<dbReference type="InterPro" id="IPR010985">
    <property type="entry name" value="Ribbon_hlx_hlx"/>
</dbReference>
<organism evidence="1 2">
    <name type="scientific">Sporolactobacillus shoreae</name>
    <dbReference type="NCBI Taxonomy" id="1465501"/>
    <lineage>
        <taxon>Bacteria</taxon>
        <taxon>Bacillati</taxon>
        <taxon>Bacillota</taxon>
        <taxon>Bacilli</taxon>
        <taxon>Bacillales</taxon>
        <taxon>Sporolactobacillaceae</taxon>
        <taxon>Sporolactobacillus</taxon>
    </lineage>
</organism>
<sequence length="83" mass="9461">MPGVTIHGLSKETLAALSMRASHNHMSQQEYLRRLIVLNLTQPEITDLLERMEETMKICAMTIRENTEVVGGLVKQEREGLLR</sequence>
<evidence type="ECO:0000313" key="1">
    <source>
        <dbReference type="EMBL" id="TGA98592.1"/>
    </source>
</evidence>
<protein>
    <submittedName>
        <fullName evidence="1">Uncharacterized protein</fullName>
    </submittedName>
</protein>
<name>A0A4Z0GQZ1_9BACL</name>
<comment type="caution">
    <text evidence="1">The sequence shown here is derived from an EMBL/GenBank/DDBJ whole genome shotgun (WGS) entry which is preliminary data.</text>
</comment>
<accession>A0A4Z0GQZ1</accession>
<keyword evidence="2" id="KW-1185">Reference proteome</keyword>
<dbReference type="AlphaFoldDB" id="A0A4Z0GQZ1"/>
<dbReference type="EMBL" id="SRJD01000006">
    <property type="protein sequence ID" value="TGA98592.1"/>
    <property type="molecule type" value="Genomic_DNA"/>
</dbReference>
<reference evidence="1 2" key="1">
    <citation type="journal article" date="2015" name="Int. J. Syst. Evol. Microbiol.">
        <title>Sporolactobacillus shoreae sp. nov. and Sporolactobacillus spathodeae sp. nov., two spore-forming lactic acid bacteria isolated from tree barks in Thailand.</title>
        <authorList>
            <person name="Thamacharoensuk T."/>
            <person name="Kitahara M."/>
            <person name="Ohkuma M."/>
            <person name="Thongchul N."/>
            <person name="Tanasupawat S."/>
        </authorList>
    </citation>
    <scope>NUCLEOTIDE SEQUENCE [LARGE SCALE GENOMIC DNA]</scope>
    <source>
        <strain evidence="1 2">BK92</strain>
    </source>
</reference>
<dbReference type="RefSeq" id="WP_135348071.1">
    <property type="nucleotide sequence ID" value="NZ_SRJD01000006.1"/>
</dbReference>
<evidence type="ECO:0000313" key="2">
    <source>
        <dbReference type="Proteomes" id="UP000298347"/>
    </source>
</evidence>
<dbReference type="SUPFAM" id="SSF47598">
    <property type="entry name" value="Ribbon-helix-helix"/>
    <property type="match status" value="1"/>
</dbReference>